<protein>
    <submittedName>
        <fullName evidence="1">Uncharacterized protein</fullName>
    </submittedName>
</protein>
<accession>A0A8R1U8X7</accession>
<evidence type="ECO:0000313" key="1">
    <source>
        <dbReference type="EnsemblMetazoa" id="PPA09203.1"/>
    </source>
</evidence>
<accession>A0A454XRB3</accession>
<name>A0A454XRB3_PRIPA</name>
<reference evidence="1" key="2">
    <citation type="submission" date="2022-06" db="UniProtKB">
        <authorList>
            <consortium name="EnsemblMetazoa"/>
        </authorList>
    </citation>
    <scope>IDENTIFICATION</scope>
    <source>
        <strain evidence="1">PS312</strain>
    </source>
</reference>
<gene>
    <name evidence="1" type="primary">WBGene00098757</name>
</gene>
<dbReference type="AlphaFoldDB" id="A0A454XRB3"/>
<dbReference type="EnsemblMetazoa" id="PPA09203.1">
    <property type="protein sequence ID" value="PPA09203.1"/>
    <property type="gene ID" value="WBGene00098757"/>
</dbReference>
<keyword evidence="2" id="KW-1185">Reference proteome</keyword>
<dbReference type="Proteomes" id="UP000005239">
    <property type="component" value="Unassembled WGS sequence"/>
</dbReference>
<evidence type="ECO:0000313" key="2">
    <source>
        <dbReference type="Proteomes" id="UP000005239"/>
    </source>
</evidence>
<reference evidence="2" key="1">
    <citation type="journal article" date="2008" name="Nat. Genet.">
        <title>The Pristionchus pacificus genome provides a unique perspective on nematode lifestyle and parasitism.</title>
        <authorList>
            <person name="Dieterich C."/>
            <person name="Clifton S.W."/>
            <person name="Schuster L.N."/>
            <person name="Chinwalla A."/>
            <person name="Delehaunty K."/>
            <person name="Dinkelacker I."/>
            <person name="Fulton L."/>
            <person name="Fulton R."/>
            <person name="Godfrey J."/>
            <person name="Minx P."/>
            <person name="Mitreva M."/>
            <person name="Roeseler W."/>
            <person name="Tian H."/>
            <person name="Witte H."/>
            <person name="Yang S.P."/>
            <person name="Wilson R.K."/>
            <person name="Sommer R.J."/>
        </authorList>
    </citation>
    <scope>NUCLEOTIDE SEQUENCE [LARGE SCALE GENOMIC DNA]</scope>
    <source>
        <strain evidence="2">PS312</strain>
    </source>
</reference>
<sequence length="67" mass="7616">MKVIYGKMEILSSSPRVQICPQGCSTSMTKKKWTAYEFKKDGKTNVKEFYAYSAKECDYDGFGKILG</sequence>
<proteinExistence type="predicted"/>
<organism evidence="1 2">
    <name type="scientific">Pristionchus pacificus</name>
    <name type="common">Parasitic nematode worm</name>
    <dbReference type="NCBI Taxonomy" id="54126"/>
    <lineage>
        <taxon>Eukaryota</taxon>
        <taxon>Metazoa</taxon>
        <taxon>Ecdysozoa</taxon>
        <taxon>Nematoda</taxon>
        <taxon>Chromadorea</taxon>
        <taxon>Rhabditida</taxon>
        <taxon>Rhabditina</taxon>
        <taxon>Diplogasteromorpha</taxon>
        <taxon>Diplogasteroidea</taxon>
        <taxon>Neodiplogasteridae</taxon>
        <taxon>Pristionchus</taxon>
    </lineage>
</organism>